<proteinExistence type="predicted"/>
<evidence type="ECO:0000259" key="2">
    <source>
        <dbReference type="Pfam" id="PF12866"/>
    </source>
</evidence>
<protein>
    <recommendedName>
        <fullName evidence="6">DUF3823 domain-containing protein</fullName>
    </recommendedName>
</protein>
<name>A0ABR6KM90_9BACT</name>
<dbReference type="EMBL" id="JACHOC010000004">
    <property type="protein sequence ID" value="MBB4622614.1"/>
    <property type="molecule type" value="Genomic_DNA"/>
</dbReference>
<dbReference type="Pfam" id="PF18003">
    <property type="entry name" value="DUF3823_C"/>
    <property type="match status" value="1"/>
</dbReference>
<comment type="caution">
    <text evidence="4">The sequence shown here is derived from an EMBL/GenBank/DDBJ whole genome shotgun (WGS) entry which is preliminary data.</text>
</comment>
<dbReference type="Pfam" id="PF12866">
    <property type="entry name" value="DUF3823"/>
    <property type="match status" value="1"/>
</dbReference>
<feature type="domain" description="DUF3823" evidence="2">
    <location>
        <begin position="32"/>
        <end position="130"/>
    </location>
</feature>
<sequence length="246" mass="27211">MKKIIYNIASLLLLAVFATSCGMDNYDAPESKLYGQILYKDAGGVEHPLQVKGTGEAIKLSLYQYGWQLSDGITLYADQDAKFEAILFDGDYHMITNNNNGPWKTVQISEVKKDTVDFTLKGSTEVKIYVTPYFMIENAAISLNGTNLSATCAVKQIISDAAINTQSVFISSTRFVDEQTNFARMDYSEDKSAGNKNFSFAITDASQLKSLENAKNRTGKVYARIGIKAEGADQFIYSEVFELAVK</sequence>
<feature type="signal peptide" evidence="1">
    <location>
        <begin position="1"/>
        <end position="22"/>
    </location>
</feature>
<keyword evidence="5" id="KW-1185">Reference proteome</keyword>
<feature type="chain" id="PRO_5045124432" description="DUF3823 domain-containing protein" evidence="1">
    <location>
        <begin position="23"/>
        <end position="246"/>
    </location>
</feature>
<reference evidence="4 5" key="1">
    <citation type="submission" date="2020-08" db="EMBL/GenBank/DDBJ databases">
        <title>Genomic Encyclopedia of Type Strains, Phase IV (KMG-IV): sequencing the most valuable type-strain genomes for metagenomic binning, comparative biology and taxonomic classification.</title>
        <authorList>
            <person name="Goeker M."/>
        </authorList>
    </citation>
    <scope>NUCLEOTIDE SEQUENCE [LARGE SCALE GENOMIC DNA]</scope>
    <source>
        <strain evidence="4 5">DSM 102983</strain>
    </source>
</reference>
<evidence type="ECO:0000256" key="1">
    <source>
        <dbReference type="SAM" id="SignalP"/>
    </source>
</evidence>
<dbReference type="Gene3D" id="2.60.40.1120">
    <property type="entry name" value="Carboxypeptidase-like, regulatory domain"/>
    <property type="match status" value="1"/>
</dbReference>
<organism evidence="4 5">
    <name type="scientific">Parabacteroides faecis</name>
    <dbReference type="NCBI Taxonomy" id="1217282"/>
    <lineage>
        <taxon>Bacteria</taxon>
        <taxon>Pseudomonadati</taxon>
        <taxon>Bacteroidota</taxon>
        <taxon>Bacteroidia</taxon>
        <taxon>Bacteroidales</taxon>
        <taxon>Tannerellaceae</taxon>
        <taxon>Parabacteroides</taxon>
    </lineage>
</organism>
<dbReference type="PROSITE" id="PS51257">
    <property type="entry name" value="PROKAR_LIPOPROTEIN"/>
    <property type="match status" value="1"/>
</dbReference>
<evidence type="ECO:0000259" key="3">
    <source>
        <dbReference type="Pfam" id="PF18003"/>
    </source>
</evidence>
<accession>A0ABR6KM90</accession>
<dbReference type="Proteomes" id="UP000533637">
    <property type="component" value="Unassembled WGS sequence"/>
</dbReference>
<feature type="domain" description="DUF3823" evidence="3">
    <location>
        <begin position="134"/>
        <end position="240"/>
    </location>
</feature>
<evidence type="ECO:0008006" key="6">
    <source>
        <dbReference type="Google" id="ProtNLM"/>
    </source>
</evidence>
<keyword evidence="1" id="KW-0732">Signal</keyword>
<dbReference type="InterPro" id="IPR041186">
    <property type="entry name" value="DUF3823_C"/>
</dbReference>
<evidence type="ECO:0000313" key="5">
    <source>
        <dbReference type="Proteomes" id="UP000533637"/>
    </source>
</evidence>
<dbReference type="InterPro" id="IPR024278">
    <property type="entry name" value="DUF3823_N"/>
</dbReference>
<dbReference type="Gene3D" id="2.60.40.2060">
    <property type="match status" value="1"/>
</dbReference>
<dbReference type="RefSeq" id="WP_158583191.1">
    <property type="nucleotide sequence ID" value="NZ_BMPB01000012.1"/>
</dbReference>
<evidence type="ECO:0000313" key="4">
    <source>
        <dbReference type="EMBL" id="MBB4622614.1"/>
    </source>
</evidence>
<gene>
    <name evidence="4" type="ORF">GGQ57_002514</name>
</gene>